<dbReference type="InterPro" id="IPR009781">
    <property type="entry name" value="DUF1345"/>
</dbReference>
<feature type="transmembrane region" description="Helical" evidence="1">
    <location>
        <begin position="189"/>
        <end position="212"/>
    </location>
</feature>
<reference evidence="2 3" key="1">
    <citation type="submission" date="2021-05" db="EMBL/GenBank/DDBJ databases">
        <title>Novel species in genus Cellulomonas.</title>
        <authorList>
            <person name="Zhang G."/>
        </authorList>
    </citation>
    <scope>NUCLEOTIDE SEQUENCE [LARGE SCALE GENOMIC DNA]</scope>
    <source>
        <strain evidence="3">zg-ZUI222</strain>
    </source>
</reference>
<keyword evidence="3" id="KW-1185">Reference proteome</keyword>
<accession>A0ABX8D2P7</accession>
<dbReference type="Proteomes" id="UP000677804">
    <property type="component" value="Chromosome"/>
</dbReference>
<evidence type="ECO:0000313" key="3">
    <source>
        <dbReference type="Proteomes" id="UP000677804"/>
    </source>
</evidence>
<name>A0ABX8D2P7_9CELL</name>
<proteinExistence type="predicted"/>
<protein>
    <submittedName>
        <fullName evidence="2">DUF1345 domain-containing protein</fullName>
    </submittedName>
</protein>
<feature type="transmembrane region" description="Helical" evidence="1">
    <location>
        <begin position="117"/>
        <end position="139"/>
    </location>
</feature>
<dbReference type="EMBL" id="CP074405">
    <property type="protein sequence ID" value="QVI61749.1"/>
    <property type="molecule type" value="Genomic_DNA"/>
</dbReference>
<dbReference type="RefSeq" id="WP_207339324.1">
    <property type="nucleotide sequence ID" value="NZ_CP074405.1"/>
</dbReference>
<feature type="transmembrane region" description="Helical" evidence="1">
    <location>
        <begin position="82"/>
        <end position="105"/>
    </location>
</feature>
<gene>
    <name evidence="2" type="ORF">KG103_15050</name>
</gene>
<feature type="transmembrane region" description="Helical" evidence="1">
    <location>
        <begin position="41"/>
        <end position="62"/>
    </location>
</feature>
<evidence type="ECO:0000313" key="2">
    <source>
        <dbReference type="EMBL" id="QVI61749.1"/>
    </source>
</evidence>
<dbReference type="Pfam" id="PF07077">
    <property type="entry name" value="DUF1345"/>
    <property type="match status" value="1"/>
</dbReference>
<sequence length="214" mass="22529">MTEDIARGDVTPATRLAVSSAVGVVAAVVTVRAVPDATIVTALLVGWATVATVSSAWSWSFLWPLDADQTRTHATREEPTRLAAGAFLLTACVMSLVGIVVVLAGSQGRARDVGITAAMAAVIASWVALQTMFTVRYALDWYAEPVGGIDFHQDAPPRYSDFAYLAITVAMSFATSDPDIVDSGARRTVLAHALLSYVFGTFLVALLVNVLAGL</sequence>
<keyword evidence="1" id="KW-1133">Transmembrane helix</keyword>
<evidence type="ECO:0000256" key="1">
    <source>
        <dbReference type="SAM" id="Phobius"/>
    </source>
</evidence>
<keyword evidence="1" id="KW-0472">Membrane</keyword>
<keyword evidence="1" id="KW-0812">Transmembrane</keyword>
<organism evidence="2 3">
    <name type="scientific">Cellulomonas wangleii</name>
    <dbReference type="NCBI Taxonomy" id="2816956"/>
    <lineage>
        <taxon>Bacteria</taxon>
        <taxon>Bacillati</taxon>
        <taxon>Actinomycetota</taxon>
        <taxon>Actinomycetes</taxon>
        <taxon>Micrococcales</taxon>
        <taxon>Cellulomonadaceae</taxon>
        <taxon>Cellulomonas</taxon>
    </lineage>
</organism>
<feature type="transmembrane region" description="Helical" evidence="1">
    <location>
        <begin position="16"/>
        <end position="34"/>
    </location>
</feature>